<dbReference type="InterPro" id="IPR001126">
    <property type="entry name" value="UmuC"/>
</dbReference>
<dbReference type="GO" id="GO:0003684">
    <property type="term" value="F:damaged DNA binding"/>
    <property type="evidence" value="ECO:0007669"/>
    <property type="project" value="InterPro"/>
</dbReference>
<keyword evidence="11 17" id="KW-0460">Magnesium</keyword>
<dbReference type="SUPFAM" id="SSF100879">
    <property type="entry name" value="Lesion bypass DNA polymerase (Y-family), little finger domain"/>
    <property type="match status" value="1"/>
</dbReference>
<dbReference type="FunFam" id="3.30.1490.100:FF:000004">
    <property type="entry name" value="DNA polymerase IV"/>
    <property type="match status" value="1"/>
</dbReference>
<evidence type="ECO:0000256" key="12">
    <source>
        <dbReference type="ARBA" id="ARBA00022932"/>
    </source>
</evidence>
<dbReference type="PANTHER" id="PTHR11076:SF33">
    <property type="entry name" value="DNA POLYMERASE KAPPA"/>
    <property type="match status" value="1"/>
</dbReference>
<dbReference type="InterPro" id="IPR036775">
    <property type="entry name" value="DNA_pol_Y-fam_lit_finger_sf"/>
</dbReference>
<dbReference type="InterPro" id="IPR043128">
    <property type="entry name" value="Rev_trsase/Diguanyl_cyclase"/>
</dbReference>
<dbReference type="GO" id="GO:0042276">
    <property type="term" value="P:error-prone translesion synthesis"/>
    <property type="evidence" value="ECO:0007669"/>
    <property type="project" value="TreeGrafter"/>
</dbReference>
<dbReference type="Gene3D" id="3.30.70.270">
    <property type="match status" value="1"/>
</dbReference>
<evidence type="ECO:0000256" key="8">
    <source>
        <dbReference type="ARBA" id="ARBA00022705"/>
    </source>
</evidence>
<reference evidence="19" key="2">
    <citation type="submission" date="2020-09" db="EMBL/GenBank/DDBJ databases">
        <authorList>
            <person name="Sun Q."/>
            <person name="Zhou Y."/>
        </authorList>
    </citation>
    <scope>NUCLEOTIDE SEQUENCE</scope>
    <source>
        <strain evidence="19">CGMCC 1.7081</strain>
    </source>
</reference>
<dbReference type="NCBIfam" id="NF002677">
    <property type="entry name" value="PRK02406.1"/>
    <property type="match status" value="1"/>
</dbReference>
<dbReference type="Gene3D" id="1.10.150.20">
    <property type="entry name" value="5' to 3' exonuclease, C-terminal subdomain"/>
    <property type="match status" value="1"/>
</dbReference>
<comment type="subunit">
    <text evidence="3 17">Monomer.</text>
</comment>
<comment type="function">
    <text evidence="15 17">Poorly processive, error-prone DNA polymerase involved in untargeted mutagenesis. Copies undamaged DNA at stalled replication forks, which arise in vivo from mismatched or misaligned primer ends. These misaligned primers can be extended by PolIV. Exhibits no 3'-5' exonuclease (proofreading) activity. May be involved in translesional synthesis, in conjunction with the beta clamp from PolIII.</text>
</comment>
<dbReference type="AlphaFoldDB" id="A0A8J3H5A0"/>
<dbReference type="GO" id="GO:0009432">
    <property type="term" value="P:SOS response"/>
    <property type="evidence" value="ECO:0007669"/>
    <property type="project" value="TreeGrafter"/>
</dbReference>
<dbReference type="InterPro" id="IPR050116">
    <property type="entry name" value="DNA_polymerase-Y"/>
</dbReference>
<dbReference type="PANTHER" id="PTHR11076">
    <property type="entry name" value="DNA REPAIR POLYMERASE UMUC / TRANSFERASE FAMILY MEMBER"/>
    <property type="match status" value="1"/>
</dbReference>
<keyword evidence="14 17" id="KW-0234">DNA repair</keyword>
<dbReference type="CDD" id="cd03586">
    <property type="entry name" value="PolY_Pol_IV_kappa"/>
    <property type="match status" value="1"/>
</dbReference>
<keyword evidence="6 17" id="KW-0808">Transferase</keyword>
<dbReference type="FunFam" id="3.40.1170.60:FF:000001">
    <property type="entry name" value="DNA polymerase IV"/>
    <property type="match status" value="1"/>
</dbReference>
<keyword evidence="5 17" id="KW-0963">Cytoplasm</keyword>
<keyword evidence="9 17" id="KW-0479">Metal-binding</keyword>
<feature type="binding site" evidence="17">
    <location>
        <position position="75"/>
    </location>
    <ligand>
        <name>Mg(2+)</name>
        <dbReference type="ChEBI" id="CHEBI:18420"/>
    </ligand>
</feature>
<evidence type="ECO:0000256" key="16">
    <source>
        <dbReference type="ARBA" id="ARBA00049244"/>
    </source>
</evidence>
<evidence type="ECO:0000256" key="10">
    <source>
        <dbReference type="ARBA" id="ARBA00022763"/>
    </source>
</evidence>
<feature type="domain" description="UmuC" evidence="18">
    <location>
        <begin position="71"/>
        <end position="251"/>
    </location>
</feature>
<evidence type="ECO:0000256" key="14">
    <source>
        <dbReference type="ARBA" id="ARBA00023204"/>
    </source>
</evidence>
<dbReference type="PROSITE" id="PS50173">
    <property type="entry name" value="UMUC"/>
    <property type="match status" value="1"/>
</dbReference>
<evidence type="ECO:0000256" key="17">
    <source>
        <dbReference type="HAMAP-Rule" id="MF_01113"/>
    </source>
</evidence>
<dbReference type="InterPro" id="IPR017961">
    <property type="entry name" value="DNA_pol_Y-fam_little_finger"/>
</dbReference>
<name>A0A8J3H5A0_9RHOB</name>
<evidence type="ECO:0000259" key="18">
    <source>
        <dbReference type="PROSITE" id="PS50173"/>
    </source>
</evidence>
<comment type="catalytic activity">
    <reaction evidence="16 17">
        <text>DNA(n) + a 2'-deoxyribonucleoside 5'-triphosphate = DNA(n+1) + diphosphate</text>
        <dbReference type="Rhea" id="RHEA:22508"/>
        <dbReference type="Rhea" id="RHEA-COMP:17339"/>
        <dbReference type="Rhea" id="RHEA-COMP:17340"/>
        <dbReference type="ChEBI" id="CHEBI:33019"/>
        <dbReference type="ChEBI" id="CHEBI:61560"/>
        <dbReference type="ChEBI" id="CHEBI:173112"/>
        <dbReference type="EC" id="2.7.7.7"/>
    </reaction>
</comment>
<keyword evidence="20" id="KW-1185">Reference proteome</keyword>
<feature type="binding site" evidence="17">
    <location>
        <position position="168"/>
    </location>
    <ligand>
        <name>Mg(2+)</name>
        <dbReference type="ChEBI" id="CHEBI:18420"/>
    </ligand>
</feature>
<evidence type="ECO:0000256" key="4">
    <source>
        <dbReference type="ARBA" id="ARBA00022457"/>
    </source>
</evidence>
<evidence type="ECO:0000256" key="2">
    <source>
        <dbReference type="ARBA" id="ARBA00010945"/>
    </source>
</evidence>
<dbReference type="Gene3D" id="3.40.1170.60">
    <property type="match status" value="1"/>
</dbReference>
<dbReference type="HAMAP" id="MF_01113">
    <property type="entry name" value="DNApol_IV"/>
    <property type="match status" value="1"/>
</dbReference>
<organism evidence="19 20">
    <name type="scientific">Pseudodonghicola xiamenensis</name>
    <dbReference type="NCBI Taxonomy" id="337702"/>
    <lineage>
        <taxon>Bacteria</taxon>
        <taxon>Pseudomonadati</taxon>
        <taxon>Pseudomonadota</taxon>
        <taxon>Alphaproteobacteria</taxon>
        <taxon>Rhodobacterales</taxon>
        <taxon>Paracoccaceae</taxon>
        <taxon>Pseudodonghicola</taxon>
    </lineage>
</organism>
<keyword evidence="8 17" id="KW-0235">DNA replication</keyword>
<dbReference type="InterPro" id="IPR043502">
    <property type="entry name" value="DNA/RNA_pol_sf"/>
</dbReference>
<dbReference type="Pfam" id="PF00817">
    <property type="entry name" value="IMS"/>
    <property type="match status" value="1"/>
</dbReference>
<evidence type="ECO:0000256" key="6">
    <source>
        <dbReference type="ARBA" id="ARBA00022679"/>
    </source>
</evidence>
<dbReference type="Gene3D" id="3.30.1490.100">
    <property type="entry name" value="DNA polymerase, Y-family, little finger domain"/>
    <property type="match status" value="1"/>
</dbReference>
<evidence type="ECO:0000256" key="13">
    <source>
        <dbReference type="ARBA" id="ARBA00023125"/>
    </source>
</evidence>
<dbReference type="Proteomes" id="UP000611500">
    <property type="component" value="Unassembled WGS sequence"/>
</dbReference>
<dbReference type="NCBIfam" id="NF002751">
    <property type="entry name" value="PRK02794.1"/>
    <property type="match status" value="1"/>
</dbReference>
<evidence type="ECO:0000256" key="15">
    <source>
        <dbReference type="ARBA" id="ARBA00025589"/>
    </source>
</evidence>
<evidence type="ECO:0000313" key="20">
    <source>
        <dbReference type="Proteomes" id="UP000611500"/>
    </source>
</evidence>
<keyword evidence="12 17" id="KW-0239">DNA-directed DNA polymerase</keyword>
<comment type="caution">
    <text evidence="19">The sequence shown here is derived from an EMBL/GenBank/DDBJ whole genome shotgun (WGS) entry which is preliminary data.</text>
</comment>
<dbReference type="SUPFAM" id="SSF56672">
    <property type="entry name" value="DNA/RNA polymerases"/>
    <property type="match status" value="1"/>
</dbReference>
<evidence type="ECO:0000256" key="7">
    <source>
        <dbReference type="ARBA" id="ARBA00022695"/>
    </source>
</evidence>
<keyword evidence="4 17" id="KW-0515">Mutator protein</keyword>
<evidence type="ECO:0000256" key="9">
    <source>
        <dbReference type="ARBA" id="ARBA00022723"/>
    </source>
</evidence>
<dbReference type="GO" id="GO:0003887">
    <property type="term" value="F:DNA-directed DNA polymerase activity"/>
    <property type="evidence" value="ECO:0007669"/>
    <property type="project" value="UniProtKB-UniRule"/>
</dbReference>
<proteinExistence type="inferred from homology"/>
<evidence type="ECO:0000256" key="5">
    <source>
        <dbReference type="ARBA" id="ARBA00022490"/>
    </source>
</evidence>
<dbReference type="EC" id="2.7.7.7" evidence="17"/>
<accession>A0A8J3H5A0</accession>
<evidence type="ECO:0000256" key="11">
    <source>
        <dbReference type="ARBA" id="ARBA00022842"/>
    </source>
</evidence>
<comment type="similarity">
    <text evidence="2 17">Belongs to the DNA polymerase type-Y family.</text>
</comment>
<dbReference type="GO" id="GO:0005829">
    <property type="term" value="C:cytosol"/>
    <property type="evidence" value="ECO:0007669"/>
    <property type="project" value="TreeGrafter"/>
</dbReference>
<comment type="cofactor">
    <cofactor evidence="17">
        <name>Mg(2+)</name>
        <dbReference type="ChEBI" id="CHEBI:18420"/>
    </cofactor>
    <text evidence="17">Binds 2 magnesium ions per subunit.</text>
</comment>
<evidence type="ECO:0000256" key="1">
    <source>
        <dbReference type="ARBA" id="ARBA00004496"/>
    </source>
</evidence>
<feature type="active site" evidence="17">
    <location>
        <position position="169"/>
    </location>
</feature>
<keyword evidence="10 17" id="KW-0227">DNA damage</keyword>
<keyword evidence="13 17" id="KW-0238">DNA-binding</keyword>
<dbReference type="Pfam" id="PF11799">
    <property type="entry name" value="IMS_C"/>
    <property type="match status" value="1"/>
</dbReference>
<evidence type="ECO:0000256" key="3">
    <source>
        <dbReference type="ARBA" id="ARBA00011245"/>
    </source>
</evidence>
<sequence length="451" mass="49994">MMTVAPYCPNLVAATPEQICGAVPFRQLCLMPSLCRDCLTRFDTPSRRGQRCAACGSPRLLSHPELFDLTIAHMDCDAFYASVEKRDNPALADKPVIIGGGKRGVVSTACYVARIRGVRSAMPMFQALKLCPDAVVIRPRMEVYAEVSRAIRTMMEELTPDVEPLSLDEAFMDLSGTTKLHGAPPAVMLARLIKRMRDELGISGSIGLSHNKFLAKVASDLDKPRGFSVIGKAETADFLHDKPVRLIWGIGPAAQASLDRAGIRSFADLLRWDQRDLHARFGTMGERLYHLARGNDRRRVTAHAPIKSISNETTFNEDTADEDILDGHLWRMSEKVSDRAKAKGLAGRVIVLKLKRANHSLLTRRHALREPSQMADTIYRTARELFDHRGDTGPYRLLGVGLSELCPENQAGLSGDLLDSGAERRSTAERATDEIRRRFGKDAIRKGRALR</sequence>
<keyword evidence="7 17" id="KW-0548">Nucleotidyltransferase</keyword>
<reference evidence="19" key="1">
    <citation type="journal article" date="2014" name="Int. J. Syst. Evol. Microbiol.">
        <title>Complete genome sequence of Corynebacterium casei LMG S-19264T (=DSM 44701T), isolated from a smear-ripened cheese.</title>
        <authorList>
            <consortium name="US DOE Joint Genome Institute (JGI-PGF)"/>
            <person name="Walter F."/>
            <person name="Albersmeier A."/>
            <person name="Kalinowski J."/>
            <person name="Ruckert C."/>
        </authorList>
    </citation>
    <scope>NUCLEOTIDE SEQUENCE</scope>
    <source>
        <strain evidence="19">CGMCC 1.7081</strain>
    </source>
</reference>
<comment type="subcellular location">
    <subcellularLocation>
        <location evidence="1 17">Cytoplasm</location>
    </subcellularLocation>
</comment>
<dbReference type="GO" id="GO:0006261">
    <property type="term" value="P:DNA-templated DNA replication"/>
    <property type="evidence" value="ECO:0007669"/>
    <property type="project" value="UniProtKB-UniRule"/>
</dbReference>
<protein>
    <recommendedName>
        <fullName evidence="17">DNA polymerase IV</fullName>
        <shortName evidence="17">Pol IV</shortName>
        <ecNumber evidence="17">2.7.7.7</ecNumber>
    </recommendedName>
</protein>
<dbReference type="GO" id="GO:0006281">
    <property type="term" value="P:DNA repair"/>
    <property type="evidence" value="ECO:0007669"/>
    <property type="project" value="UniProtKB-UniRule"/>
</dbReference>
<dbReference type="EMBL" id="BNAP01000002">
    <property type="protein sequence ID" value="GHG81902.1"/>
    <property type="molecule type" value="Genomic_DNA"/>
</dbReference>
<dbReference type="InterPro" id="IPR022880">
    <property type="entry name" value="DNApol_IV"/>
</dbReference>
<gene>
    <name evidence="17 19" type="primary">dinB</name>
    <name evidence="19" type="ORF">GCM10010961_06000</name>
</gene>
<evidence type="ECO:0000313" key="19">
    <source>
        <dbReference type="EMBL" id="GHG81902.1"/>
    </source>
</evidence>
<dbReference type="GO" id="GO:0000287">
    <property type="term" value="F:magnesium ion binding"/>
    <property type="evidence" value="ECO:0007669"/>
    <property type="project" value="UniProtKB-UniRule"/>
</dbReference>
<feature type="site" description="Substrate discrimination" evidence="17">
    <location>
        <position position="80"/>
    </location>
</feature>